<feature type="binding site" evidence="5">
    <location>
        <begin position="106"/>
        <end position="113"/>
    </location>
    <ligand>
        <name>ATP</name>
        <dbReference type="ChEBI" id="CHEBI:30616"/>
    </ligand>
</feature>
<evidence type="ECO:0000256" key="5">
    <source>
        <dbReference type="PROSITE-ProRule" id="PRU00283"/>
    </source>
</evidence>
<reference evidence="12" key="1">
    <citation type="submission" date="2011-08" db="EMBL/GenBank/DDBJ databases">
        <authorList>
            <person name="Rombauts S."/>
        </authorList>
    </citation>
    <scope>NUCLEOTIDE SEQUENCE</scope>
    <source>
        <strain evidence="12">London</strain>
    </source>
</reference>
<dbReference type="PRINTS" id="PR00380">
    <property type="entry name" value="KINESINHEAVY"/>
</dbReference>
<dbReference type="GO" id="GO:0005874">
    <property type="term" value="C:microtubule"/>
    <property type="evidence" value="ECO:0007669"/>
    <property type="project" value="UniProtKB-KW"/>
</dbReference>
<reference evidence="11" key="2">
    <citation type="submission" date="2015-06" db="UniProtKB">
        <authorList>
            <consortium name="EnsemblMetazoa"/>
        </authorList>
    </citation>
    <scope>IDENTIFICATION</scope>
</reference>
<dbReference type="OrthoDB" id="3176171at2759"/>
<keyword evidence="3 7" id="KW-0175">Coiled coil</keyword>
<evidence type="ECO:0000256" key="7">
    <source>
        <dbReference type="SAM" id="Coils"/>
    </source>
</evidence>
<dbReference type="GO" id="GO:0005524">
    <property type="term" value="F:ATP binding"/>
    <property type="evidence" value="ECO:0007669"/>
    <property type="project" value="UniProtKB-UniRule"/>
</dbReference>
<evidence type="ECO:0000259" key="9">
    <source>
        <dbReference type="PROSITE" id="PS50067"/>
    </source>
</evidence>
<accession>T1JPN4</accession>
<dbReference type="Gene3D" id="3.30.1520.10">
    <property type="entry name" value="Phox-like domain"/>
    <property type="match status" value="1"/>
</dbReference>
<dbReference type="PROSITE" id="PS50067">
    <property type="entry name" value="KINESIN_MOTOR_2"/>
    <property type="match status" value="1"/>
</dbReference>
<evidence type="ECO:0000313" key="12">
    <source>
        <dbReference type="Proteomes" id="UP000015104"/>
    </source>
</evidence>
<keyword evidence="2 5" id="KW-0067">ATP-binding</keyword>
<protein>
    <recommendedName>
        <fullName evidence="6">Kinesin-like protein</fullName>
    </recommendedName>
</protein>
<dbReference type="SMART" id="SM00129">
    <property type="entry name" value="KISc"/>
    <property type="match status" value="1"/>
</dbReference>
<dbReference type="Pfam" id="PF00787">
    <property type="entry name" value="PX"/>
    <property type="match status" value="1"/>
</dbReference>
<keyword evidence="12" id="KW-1185">Reference proteome</keyword>
<dbReference type="AlphaFoldDB" id="T1JPN4"/>
<gene>
    <name evidence="11" type="primary">107366331</name>
</gene>
<organism evidence="11 12">
    <name type="scientific">Tetranychus urticae</name>
    <name type="common">Two-spotted spider mite</name>
    <dbReference type="NCBI Taxonomy" id="32264"/>
    <lineage>
        <taxon>Eukaryota</taxon>
        <taxon>Metazoa</taxon>
        <taxon>Ecdysozoa</taxon>
        <taxon>Arthropoda</taxon>
        <taxon>Chelicerata</taxon>
        <taxon>Arachnida</taxon>
        <taxon>Acari</taxon>
        <taxon>Acariformes</taxon>
        <taxon>Trombidiformes</taxon>
        <taxon>Prostigmata</taxon>
        <taxon>Eleutherengona</taxon>
        <taxon>Raphignathae</taxon>
        <taxon>Tetranychoidea</taxon>
        <taxon>Tetranychidae</taxon>
        <taxon>Tetranychus</taxon>
    </lineage>
</organism>
<feature type="region of interest" description="Disordered" evidence="8">
    <location>
        <begin position="692"/>
        <end position="713"/>
    </location>
</feature>
<evidence type="ECO:0000256" key="4">
    <source>
        <dbReference type="ARBA" id="ARBA00023175"/>
    </source>
</evidence>
<dbReference type="InterPro" id="IPR001683">
    <property type="entry name" value="PX_dom"/>
</dbReference>
<dbReference type="HOGENOM" id="CLU_001485_35_2_1"/>
<dbReference type="Proteomes" id="UP000015104">
    <property type="component" value="Unassembled WGS sequence"/>
</dbReference>
<dbReference type="EnsemblMetazoa" id="tetur01g00230.1">
    <property type="protein sequence ID" value="tetur01g00230.1"/>
    <property type="gene ID" value="tetur01g00230"/>
</dbReference>
<dbReference type="SUPFAM" id="SSF49879">
    <property type="entry name" value="SMAD/FHA domain"/>
    <property type="match status" value="1"/>
</dbReference>
<evidence type="ECO:0000256" key="1">
    <source>
        <dbReference type="ARBA" id="ARBA00022741"/>
    </source>
</evidence>
<dbReference type="Gene3D" id="3.40.850.10">
    <property type="entry name" value="Kinesin motor domain"/>
    <property type="match status" value="1"/>
</dbReference>
<dbReference type="Pfam" id="PF00498">
    <property type="entry name" value="FHA"/>
    <property type="match status" value="1"/>
</dbReference>
<dbReference type="SUPFAM" id="SSF52540">
    <property type="entry name" value="P-loop containing nucleoside triphosphate hydrolases"/>
    <property type="match status" value="1"/>
</dbReference>
<evidence type="ECO:0000256" key="3">
    <source>
        <dbReference type="ARBA" id="ARBA00023054"/>
    </source>
</evidence>
<dbReference type="CDD" id="cd22708">
    <property type="entry name" value="FHA_KIF16"/>
    <property type="match status" value="1"/>
</dbReference>
<dbReference type="EMBL" id="CAEY01000428">
    <property type="status" value="NOT_ANNOTATED_CDS"/>
    <property type="molecule type" value="Genomic_DNA"/>
</dbReference>
<feature type="compositionally biased region" description="Basic and acidic residues" evidence="8">
    <location>
        <begin position="701"/>
        <end position="713"/>
    </location>
</feature>
<dbReference type="Gene3D" id="2.60.200.20">
    <property type="match status" value="1"/>
</dbReference>
<dbReference type="InterPro" id="IPR036871">
    <property type="entry name" value="PX_dom_sf"/>
</dbReference>
<evidence type="ECO:0000259" key="10">
    <source>
        <dbReference type="PROSITE" id="PS50195"/>
    </source>
</evidence>
<dbReference type="FunFam" id="3.40.850.10:FF:000021">
    <property type="entry name" value="kinesin-like protein KIF16B isoform X1"/>
    <property type="match status" value="1"/>
</dbReference>
<dbReference type="InterPro" id="IPR019821">
    <property type="entry name" value="Kinesin_motor_CS"/>
</dbReference>
<dbReference type="InterPro" id="IPR000253">
    <property type="entry name" value="FHA_dom"/>
</dbReference>
<dbReference type="SMART" id="SM00312">
    <property type="entry name" value="PX"/>
    <property type="match status" value="1"/>
</dbReference>
<dbReference type="STRING" id="32264.T1JPN4"/>
<dbReference type="GO" id="GO:0008017">
    <property type="term" value="F:microtubule binding"/>
    <property type="evidence" value="ECO:0007669"/>
    <property type="project" value="InterPro"/>
</dbReference>
<dbReference type="PANTHER" id="PTHR47117:SF6">
    <property type="entry name" value="KINESIN-LIKE PROTEIN KIF16B"/>
    <property type="match status" value="1"/>
</dbReference>
<keyword evidence="6" id="KW-0493">Microtubule</keyword>
<dbReference type="Pfam" id="PF00225">
    <property type="entry name" value="Kinesin"/>
    <property type="match status" value="1"/>
</dbReference>
<proteinExistence type="inferred from homology"/>
<sequence length="991" mass="113975">MASVKVAVRVRPFNNREIEMGSSCIIRMEGKKTAIINPNPRPDLLDNTASPVFDGSRKEFTFDHSYWSFDESDKDFSSQEEVYEDLGKPVVEDAFEGYNACIFAYGQTGSGKTFTMIGSPGNEGLIPRICKNLFVRMKMECNKESSYRTEVSYLEIYNERVKDLLGKGDQSLKVREHPKLGPYVQDLSKHLVTDFRDVEELMARGNARRTTASTGMNDTSSRSHAIFTIAFSQATFAGKTPRETLSKINLVDLAGSERAMATGASGQRLKEGGHINKSLVTVGSVIKALAESSQQNSSPTTPKHVFIPYRDSVLTWLLKDSLGGNSKTVMIATLSPADCNYSETLSTLHYANRAKNIINKPTINEDTNTKLIRDLRAEIDRLKSLLGDHPTFIEKVHENEAKVKMLTEEWTEKWKETQRILKEQKSLGLRKAGLGIILDSDCPHLLSINDGLLSSGMTLYQLKEGRTRIGTEYGVAKQDINLQGFDIEDEHCYIDLEDGVATLTPINNSLCFINTIRIEEPTRLVHGCVIMLGRNNMFRFNDPGAINKLKTGRNDHNSSLLNLSKIMSHSTELAKSWDNLWSQVNEGEVFEKGVDLVDIEEKRREIEELEEEHRRAEQRRIEEQRRADQELEIKRKDLEKLIKENELLEKKRIETETELKMMREEMANISVNTGDETLEACTKCSCSDTDIEISDSNGLNDETRKKLSNGDRSDDQIDIKLFSPSVTSTPCQCNNNNGISEEKSLFDKLSELKAFEERLIAMEKNLNEQKSLFEMQRAKELSQIQKEKDNLIEMEKQAELDMFIEREVQRRLRDHQMKCEKTWREGLESRANDYLRITTSSPTLMLAEEMEEDEDQVHIKIPSYKWIERTFDSHYEYTIIIYINGHRLTIHRRYRQFREFHLSLERTYGTRETIMLPYFPPRKMFWTKSLTSLAEERRKSLEKYLRKIIPMFIRIHDCPLNYKAQGAKKLSLSHLLQFSNFFKDDVPDIED</sequence>
<dbReference type="OMA" id="CFINTIR"/>
<dbReference type="PROSITE" id="PS50195">
    <property type="entry name" value="PX"/>
    <property type="match status" value="1"/>
</dbReference>
<dbReference type="CDD" id="cd01365">
    <property type="entry name" value="KISc_KIF1A_KIF1B"/>
    <property type="match status" value="1"/>
</dbReference>
<dbReference type="KEGG" id="tut:107366331"/>
<dbReference type="GO" id="GO:0007018">
    <property type="term" value="P:microtubule-based movement"/>
    <property type="evidence" value="ECO:0007669"/>
    <property type="project" value="InterPro"/>
</dbReference>
<dbReference type="InterPro" id="IPR036961">
    <property type="entry name" value="Kinesin_motor_dom_sf"/>
</dbReference>
<dbReference type="InterPro" id="IPR027417">
    <property type="entry name" value="P-loop_NTPase"/>
</dbReference>
<feature type="coiled-coil region" evidence="7">
    <location>
        <begin position="752"/>
        <end position="801"/>
    </location>
</feature>
<dbReference type="PANTHER" id="PTHR47117">
    <property type="entry name" value="STAR-RELATED LIPID TRANSFER PROTEIN 9"/>
    <property type="match status" value="1"/>
</dbReference>
<dbReference type="PROSITE" id="PS00411">
    <property type="entry name" value="KINESIN_MOTOR_1"/>
    <property type="match status" value="1"/>
</dbReference>
<dbReference type="GO" id="GO:0035091">
    <property type="term" value="F:phosphatidylinositol binding"/>
    <property type="evidence" value="ECO:0007669"/>
    <property type="project" value="InterPro"/>
</dbReference>
<dbReference type="GO" id="GO:0003777">
    <property type="term" value="F:microtubule motor activity"/>
    <property type="evidence" value="ECO:0007669"/>
    <property type="project" value="InterPro"/>
</dbReference>
<keyword evidence="1 5" id="KW-0547">Nucleotide-binding</keyword>
<dbReference type="eggNOG" id="KOG0245">
    <property type="taxonomic scope" value="Eukaryota"/>
</dbReference>
<feature type="domain" description="PX" evidence="10">
    <location>
        <begin position="855"/>
        <end position="989"/>
    </location>
</feature>
<dbReference type="SUPFAM" id="SSF64268">
    <property type="entry name" value="PX domain"/>
    <property type="match status" value="1"/>
</dbReference>
<evidence type="ECO:0000256" key="6">
    <source>
        <dbReference type="RuleBase" id="RU000394"/>
    </source>
</evidence>
<evidence type="ECO:0000256" key="2">
    <source>
        <dbReference type="ARBA" id="ARBA00022840"/>
    </source>
</evidence>
<feature type="coiled-coil region" evidence="7">
    <location>
        <begin position="592"/>
        <end position="665"/>
    </location>
</feature>
<dbReference type="InterPro" id="IPR008984">
    <property type="entry name" value="SMAD_FHA_dom_sf"/>
</dbReference>
<evidence type="ECO:0000256" key="8">
    <source>
        <dbReference type="SAM" id="MobiDB-lite"/>
    </source>
</evidence>
<keyword evidence="4 5" id="KW-0505">Motor protein</keyword>
<dbReference type="InterPro" id="IPR001752">
    <property type="entry name" value="Kinesin_motor_dom"/>
</dbReference>
<evidence type="ECO:0000313" key="11">
    <source>
        <dbReference type="EnsemblMetazoa" id="tetur01g00230.1"/>
    </source>
</evidence>
<name>T1JPN4_TETUR</name>
<comment type="similarity">
    <text evidence="5 6">Belongs to the TRAFAC class myosin-kinesin ATPase superfamily. Kinesin family.</text>
</comment>
<feature type="domain" description="Kinesin motor" evidence="9">
    <location>
        <begin position="3"/>
        <end position="357"/>
    </location>
</feature>
<dbReference type="eggNOG" id="KOG2101">
    <property type="taxonomic scope" value="Eukaryota"/>
</dbReference>